<dbReference type="PANTHER" id="PTHR42913">
    <property type="entry name" value="APOPTOSIS-INDUCING FACTOR 1"/>
    <property type="match status" value="1"/>
</dbReference>
<dbReference type="PANTHER" id="PTHR42913:SF3">
    <property type="entry name" value="64 KDA MITOCHONDRIAL NADH DEHYDROGENASE (EUROFUNG)"/>
    <property type="match status" value="1"/>
</dbReference>
<organism evidence="7 8">
    <name type="scientific">Aspergillus mulundensis</name>
    <dbReference type="NCBI Taxonomy" id="1810919"/>
    <lineage>
        <taxon>Eukaryota</taxon>
        <taxon>Fungi</taxon>
        <taxon>Dikarya</taxon>
        <taxon>Ascomycota</taxon>
        <taxon>Pezizomycotina</taxon>
        <taxon>Eurotiomycetes</taxon>
        <taxon>Eurotiomycetidae</taxon>
        <taxon>Eurotiales</taxon>
        <taxon>Aspergillaceae</taxon>
        <taxon>Aspergillus</taxon>
        <taxon>Aspergillus subgen. Nidulantes</taxon>
    </lineage>
</organism>
<comment type="caution">
    <text evidence="7">The sequence shown here is derived from an EMBL/GenBank/DDBJ whole genome shotgun (WGS) entry which is preliminary data.</text>
</comment>
<dbReference type="Proteomes" id="UP000256690">
    <property type="component" value="Unassembled WGS sequence"/>
</dbReference>
<evidence type="ECO:0000256" key="4">
    <source>
        <dbReference type="ARBA" id="ARBA00022827"/>
    </source>
</evidence>
<dbReference type="EMBL" id="PVWQ01000004">
    <property type="protein sequence ID" value="RDW84120.1"/>
    <property type="molecule type" value="Genomic_DNA"/>
</dbReference>
<evidence type="ECO:0000259" key="6">
    <source>
        <dbReference type="Pfam" id="PF07992"/>
    </source>
</evidence>
<dbReference type="SUPFAM" id="SSF51905">
    <property type="entry name" value="FAD/NAD(P)-binding domain"/>
    <property type="match status" value="1"/>
</dbReference>
<dbReference type="GO" id="GO:0019646">
    <property type="term" value="P:aerobic electron transport chain"/>
    <property type="evidence" value="ECO:0007669"/>
    <property type="project" value="TreeGrafter"/>
</dbReference>
<feature type="domain" description="FAD/NAD(P)-binding" evidence="6">
    <location>
        <begin position="3"/>
        <end position="312"/>
    </location>
</feature>
<dbReference type="InterPro" id="IPR023753">
    <property type="entry name" value="FAD/NAD-binding_dom"/>
</dbReference>
<keyword evidence="8" id="KW-1185">Reference proteome</keyword>
<evidence type="ECO:0000313" key="7">
    <source>
        <dbReference type="EMBL" id="RDW84120.1"/>
    </source>
</evidence>
<comment type="similarity">
    <text evidence="2">Belongs to the NADH dehydrogenase family.</text>
</comment>
<dbReference type="GO" id="GO:0003955">
    <property type="term" value="F:NAD(P)H dehydrogenase (quinone) activity"/>
    <property type="evidence" value="ECO:0007669"/>
    <property type="project" value="TreeGrafter"/>
</dbReference>
<dbReference type="Gene3D" id="3.50.50.100">
    <property type="match status" value="1"/>
</dbReference>
<dbReference type="InterPro" id="IPR036188">
    <property type="entry name" value="FAD/NAD-bd_sf"/>
</dbReference>
<dbReference type="PRINTS" id="PR00368">
    <property type="entry name" value="FADPNR"/>
</dbReference>
<reference evidence="7 8" key="1">
    <citation type="journal article" date="2018" name="IMA Fungus">
        <title>IMA Genome-F 9: Draft genome sequence of Annulohypoxylon stygium, Aspergillus mulundensis, Berkeleyomyces basicola (syn. Thielaviopsis basicola), Ceratocystis smalleyi, two Cercospora beticola strains, Coleophoma cylindrospora, Fusarium fracticaudum, Phialophora cf. hyalina, and Morchella septimelata.</title>
        <authorList>
            <person name="Wingfield B.D."/>
            <person name="Bills G.F."/>
            <person name="Dong Y."/>
            <person name="Huang W."/>
            <person name="Nel W.J."/>
            <person name="Swalarsk-Parry B.S."/>
            <person name="Vaghefi N."/>
            <person name="Wilken P.M."/>
            <person name="An Z."/>
            <person name="de Beer Z.W."/>
            <person name="De Vos L."/>
            <person name="Chen L."/>
            <person name="Duong T.A."/>
            <person name="Gao Y."/>
            <person name="Hammerbacher A."/>
            <person name="Kikkert J.R."/>
            <person name="Li Y."/>
            <person name="Li H."/>
            <person name="Li K."/>
            <person name="Li Q."/>
            <person name="Liu X."/>
            <person name="Ma X."/>
            <person name="Naidoo K."/>
            <person name="Pethybridge S.J."/>
            <person name="Sun J."/>
            <person name="Steenkamp E.T."/>
            <person name="van der Nest M.A."/>
            <person name="van Wyk S."/>
            <person name="Wingfield M.J."/>
            <person name="Xiong C."/>
            <person name="Yue Q."/>
            <person name="Zhang X."/>
        </authorList>
    </citation>
    <scope>NUCLEOTIDE SEQUENCE [LARGE SCALE GENOMIC DNA]</scope>
    <source>
        <strain evidence="7 8">DSM 5745</strain>
    </source>
</reference>
<dbReference type="Pfam" id="PF07992">
    <property type="entry name" value="Pyr_redox_2"/>
    <property type="match status" value="1"/>
</dbReference>
<dbReference type="STRING" id="1810919.A0A3D8SCQ0"/>
<protein>
    <submittedName>
        <fullName evidence="7">Pyridine nucleotide-disulfide oxidoreductase family protein</fullName>
    </submittedName>
</protein>
<keyword evidence="4" id="KW-0274">FAD</keyword>
<proteinExistence type="inferred from homology"/>
<dbReference type="InterPro" id="IPR051169">
    <property type="entry name" value="NADH-Q_oxidoreductase"/>
</dbReference>
<evidence type="ECO:0000256" key="5">
    <source>
        <dbReference type="ARBA" id="ARBA00023002"/>
    </source>
</evidence>
<name>A0A3D8SCQ0_9EURO</name>
<evidence type="ECO:0000313" key="8">
    <source>
        <dbReference type="Proteomes" id="UP000256690"/>
    </source>
</evidence>
<evidence type="ECO:0000256" key="1">
    <source>
        <dbReference type="ARBA" id="ARBA00001974"/>
    </source>
</evidence>
<keyword evidence="5" id="KW-0560">Oxidoreductase</keyword>
<dbReference type="RefSeq" id="XP_026605458.1">
    <property type="nucleotide sequence ID" value="XM_026746462.1"/>
</dbReference>
<dbReference type="GeneID" id="38114816"/>
<dbReference type="OrthoDB" id="5376590at2759"/>
<comment type="cofactor">
    <cofactor evidence="1">
        <name>FAD</name>
        <dbReference type="ChEBI" id="CHEBI:57692"/>
    </cofactor>
</comment>
<keyword evidence="3" id="KW-0285">Flavoprotein</keyword>
<evidence type="ECO:0000256" key="3">
    <source>
        <dbReference type="ARBA" id="ARBA00022630"/>
    </source>
</evidence>
<evidence type="ECO:0000256" key="2">
    <source>
        <dbReference type="ARBA" id="ARBA00005272"/>
    </source>
</evidence>
<gene>
    <name evidence="7" type="ORF">DSM5745_04446</name>
</gene>
<dbReference type="AlphaFoldDB" id="A0A3D8SCQ0"/>
<accession>A0A3D8SCQ0</accession>
<sequence length="401" mass="42817">MQRIVIIGTGFAGMWAALAAKRLIDLNKASDIKVVVVSPEAKLVVRPRLYESGAKNMSAQLDTLFNEVDIQFVQGNVTSISPDEQKVQVLKADGEQEDLPYTRLILAAGSRLRKPSIPGLDKHAFSIDTLDDAVKLENHLAILAQQISSPARNTVVVAGGGFTGIEIAAELPVRLRPLLGTEDIRVIVVERNNEIGPELGANPRPAILAALAAQGVELNLGAAVSSVDEEGVTLSNGEHIESSTVIWTAGPEATPLTKDVPDPKDPLGRIHVDRTLRAPSAKEIFVTGDAAFADTDGSGHYALMSCQHAMIMGRFAGHNAAADLLGLELKPYEQKYYGTCLDLGPSGAVVTEGWDREVRFTGMQAKEVKRYINGTLIYPPAGGMEEVFRAADPEVGGVTLA</sequence>